<gene>
    <name evidence="9" type="ORF">PEPS_25410</name>
    <name evidence="10" type="ORF">PEPS_25460</name>
</gene>
<dbReference type="Gene3D" id="3.40.50.620">
    <property type="entry name" value="HUPs"/>
    <property type="match status" value="1"/>
</dbReference>
<dbReference type="InterPro" id="IPR004821">
    <property type="entry name" value="Cyt_trans-like"/>
</dbReference>
<keyword evidence="5" id="KW-0067">ATP-binding</keyword>
<comment type="catalytic activity">
    <reaction evidence="7">
        <text>D-glycero-beta-D-manno-heptose 1-phosphate + ATP + H(+) = ADP-D-glycero-beta-D-manno-heptose + diphosphate</text>
        <dbReference type="Rhea" id="RHEA:27465"/>
        <dbReference type="ChEBI" id="CHEBI:15378"/>
        <dbReference type="ChEBI" id="CHEBI:30616"/>
        <dbReference type="ChEBI" id="CHEBI:33019"/>
        <dbReference type="ChEBI" id="CHEBI:59967"/>
        <dbReference type="ChEBI" id="CHEBI:61593"/>
        <dbReference type="EC" id="2.7.7.70"/>
    </reaction>
</comment>
<keyword evidence="11" id="KW-1185">Reference proteome</keyword>
<dbReference type="Proteomes" id="UP001354989">
    <property type="component" value="Chromosome"/>
</dbReference>
<evidence type="ECO:0000256" key="3">
    <source>
        <dbReference type="ARBA" id="ARBA00022695"/>
    </source>
</evidence>
<dbReference type="NCBIfam" id="TIGR02199">
    <property type="entry name" value="rfaE_dom_II"/>
    <property type="match status" value="1"/>
</dbReference>
<keyword evidence="2" id="KW-0808">Transferase</keyword>
<evidence type="ECO:0000259" key="8">
    <source>
        <dbReference type="Pfam" id="PF01467"/>
    </source>
</evidence>
<dbReference type="EC" id="2.7.7.70" evidence="1"/>
<keyword evidence="6" id="KW-0119">Carbohydrate metabolism</keyword>
<reference evidence="9 11" key="1">
    <citation type="submission" date="2021-12" db="EMBL/GenBank/DDBJ databases">
        <title>Genome sequencing of bacteria with rrn-lacking chromosome and rrn-plasmid.</title>
        <authorList>
            <person name="Anda M."/>
            <person name="Iwasaki W."/>
        </authorList>
    </citation>
    <scope>NUCLEOTIDE SEQUENCE [LARGE SCALE GENOMIC DNA]</scope>
    <source>
        <strain evidence="9 11">NBRC 101262</strain>
    </source>
</reference>
<evidence type="ECO:0000313" key="11">
    <source>
        <dbReference type="Proteomes" id="UP001354989"/>
    </source>
</evidence>
<dbReference type="EMBL" id="AP025292">
    <property type="protein sequence ID" value="BDD00266.1"/>
    <property type="molecule type" value="Genomic_DNA"/>
</dbReference>
<dbReference type="EMBL" id="AP025292">
    <property type="protein sequence ID" value="BDD00261.1"/>
    <property type="molecule type" value="Genomic_DNA"/>
</dbReference>
<feature type="domain" description="Cytidyltransferase-like" evidence="8">
    <location>
        <begin position="32"/>
        <end position="124"/>
    </location>
</feature>
<accession>A0ABM7VH35</accession>
<dbReference type="SUPFAM" id="SSF52374">
    <property type="entry name" value="Nucleotidylyl transferase"/>
    <property type="match status" value="1"/>
</dbReference>
<protein>
    <recommendedName>
        <fullName evidence="1">D-glycero-beta-D-manno-heptose 1-phosphate adenylyltransferase</fullName>
        <ecNumber evidence="1">2.7.7.70</ecNumber>
    </recommendedName>
</protein>
<dbReference type="InterPro" id="IPR011914">
    <property type="entry name" value="RfaE_dom_II"/>
</dbReference>
<dbReference type="RefSeq" id="WP_338397228.1">
    <property type="nucleotide sequence ID" value="NZ_AP025292.1"/>
</dbReference>
<dbReference type="GO" id="GO:0016779">
    <property type="term" value="F:nucleotidyltransferase activity"/>
    <property type="evidence" value="ECO:0007669"/>
    <property type="project" value="UniProtKB-KW"/>
</dbReference>
<organism evidence="9 11">
    <name type="scientific">Persicobacter psychrovividus</name>
    <dbReference type="NCBI Taxonomy" id="387638"/>
    <lineage>
        <taxon>Bacteria</taxon>
        <taxon>Pseudomonadati</taxon>
        <taxon>Bacteroidota</taxon>
        <taxon>Cytophagia</taxon>
        <taxon>Cytophagales</taxon>
        <taxon>Persicobacteraceae</taxon>
        <taxon>Persicobacter</taxon>
    </lineage>
</organism>
<keyword evidence="4" id="KW-0547">Nucleotide-binding</keyword>
<sequence length="162" mass="18073">MNTTANKIITWEQIEETMDAYRKAGERIVFSNGCFDILHLGHIDYLEKAREKGDRLVMGLNTDASVSKLKGPERPINNEYARARMLAALAFVDNVILFGEETPQLLIETVKPDVLVKGNDYTIDNIVGAPFVLERGGSVETVELVEGFSTTNMIEKIRKVGL</sequence>
<dbReference type="NCBIfam" id="TIGR00125">
    <property type="entry name" value="cyt_tran_rel"/>
    <property type="match status" value="1"/>
</dbReference>
<dbReference type="PANTHER" id="PTHR43793:SF2">
    <property type="entry name" value="BIFUNCTIONAL PROTEIN HLDE"/>
    <property type="match status" value="1"/>
</dbReference>
<evidence type="ECO:0000313" key="9">
    <source>
        <dbReference type="EMBL" id="BDD00261.1"/>
    </source>
</evidence>
<dbReference type="InterPro" id="IPR050385">
    <property type="entry name" value="Archaeal_FAD_synthase"/>
</dbReference>
<evidence type="ECO:0000313" key="10">
    <source>
        <dbReference type="EMBL" id="BDD00266.1"/>
    </source>
</evidence>
<evidence type="ECO:0000256" key="5">
    <source>
        <dbReference type="ARBA" id="ARBA00022840"/>
    </source>
</evidence>
<dbReference type="InterPro" id="IPR014729">
    <property type="entry name" value="Rossmann-like_a/b/a_fold"/>
</dbReference>
<dbReference type="Pfam" id="PF01467">
    <property type="entry name" value="CTP_transf_like"/>
    <property type="match status" value="1"/>
</dbReference>
<evidence type="ECO:0000256" key="7">
    <source>
        <dbReference type="ARBA" id="ARBA00047428"/>
    </source>
</evidence>
<evidence type="ECO:0000256" key="4">
    <source>
        <dbReference type="ARBA" id="ARBA00022741"/>
    </source>
</evidence>
<evidence type="ECO:0000256" key="2">
    <source>
        <dbReference type="ARBA" id="ARBA00022679"/>
    </source>
</evidence>
<name>A0ABM7VH35_9BACT</name>
<keyword evidence="3 9" id="KW-0548">Nucleotidyltransferase</keyword>
<evidence type="ECO:0000256" key="6">
    <source>
        <dbReference type="ARBA" id="ARBA00023277"/>
    </source>
</evidence>
<proteinExistence type="predicted"/>
<evidence type="ECO:0000256" key="1">
    <source>
        <dbReference type="ARBA" id="ARBA00012519"/>
    </source>
</evidence>
<dbReference type="PANTHER" id="PTHR43793">
    <property type="entry name" value="FAD SYNTHASE"/>
    <property type="match status" value="1"/>
</dbReference>